<name>A0A1D8A3A3_9SPHN</name>
<proteinExistence type="predicted"/>
<reference evidence="2" key="1">
    <citation type="journal article" date="2017" name="J. Biotechnol.">
        <title>Complete genome sequence of Novosphingobium resinovorum SA1, a versatile xenobiotic-degrading bacterium capable of utilizing sulfanilic acid.</title>
        <authorList>
            <person name="Hegedus B."/>
            <person name="Kos P.B."/>
            <person name="Balint B."/>
            <person name="Maroti G."/>
            <person name="Gan H.M."/>
            <person name="Perei K."/>
            <person name="Rakhely G."/>
        </authorList>
    </citation>
    <scope>NUCLEOTIDE SEQUENCE [LARGE SCALE GENOMIC DNA]</scope>
    <source>
        <strain evidence="2">SA1</strain>
    </source>
</reference>
<dbReference type="Proteomes" id="UP000094626">
    <property type="component" value="Chromosome"/>
</dbReference>
<evidence type="ECO:0000313" key="2">
    <source>
        <dbReference type="Proteomes" id="UP000094626"/>
    </source>
</evidence>
<dbReference type="KEGG" id="nre:BES08_07150"/>
<sequence length="94" mass="10364">MNSVAPTLCFTVTGKTFRQLFHRHDTTAGLEQRCENPSLAWGEVQRESQPGFQCGVTSEKKAAQAGNLTAKFHDLLITADVLQNSMFHVCSLLP</sequence>
<protein>
    <submittedName>
        <fullName evidence="1">Uncharacterized protein</fullName>
    </submittedName>
</protein>
<dbReference type="AlphaFoldDB" id="A0A1D8A3A3"/>
<accession>A0A1D8A3A3</accession>
<keyword evidence="2" id="KW-1185">Reference proteome</keyword>
<evidence type="ECO:0000313" key="1">
    <source>
        <dbReference type="EMBL" id="AOR76546.1"/>
    </source>
</evidence>
<dbReference type="EMBL" id="CP017075">
    <property type="protein sequence ID" value="AOR76546.1"/>
    <property type="molecule type" value="Genomic_DNA"/>
</dbReference>
<organism evidence="1 2">
    <name type="scientific">Novosphingobium resinovorum</name>
    <dbReference type="NCBI Taxonomy" id="158500"/>
    <lineage>
        <taxon>Bacteria</taxon>
        <taxon>Pseudomonadati</taxon>
        <taxon>Pseudomonadota</taxon>
        <taxon>Alphaproteobacteria</taxon>
        <taxon>Sphingomonadales</taxon>
        <taxon>Sphingomonadaceae</taxon>
        <taxon>Novosphingobium</taxon>
    </lineage>
</organism>
<gene>
    <name evidence="1" type="ORF">BES08_07150</name>
</gene>